<evidence type="ECO:0000256" key="6">
    <source>
        <dbReference type="SAM" id="Phobius"/>
    </source>
</evidence>
<feature type="transmembrane region" description="Helical" evidence="6">
    <location>
        <begin position="48"/>
        <end position="72"/>
    </location>
</feature>
<feature type="transmembrane region" description="Helical" evidence="6">
    <location>
        <begin position="210"/>
        <end position="234"/>
    </location>
</feature>
<sequence length="372" mass="42154">MALEGGLDANRGGGIIAISVLFMVFGTVVFFLRYVAHRVADSPVFLEDWLMIPSYILMMGLCIDLLLCASHGDAGRHEAWILLNEPTAFVRFAQTLFAMEILYSMAIAIMKTSILLLYRRIFGVERWFRHFTWGLIVYVWLWALSETIVAIVQCTPVAYQWDKTLNGVCIDQLATYRFIPLPNVLHDVVLLALPTPMIWALQKVSRAQKIALTVVFLIGSFGCIASIIRAYYMFMLTSNSDQTWQVNNLIWTVAEPGSIFICACVPVLWPMVRRIFSLPSEPTRIEGKQGTTVLLPRGVWSWRRATPPPTPNNYDLELLHGVEAPEGEKKTQMHDHLYLGPIRYQIKQDPRLGAGRPEFHWDASRASPARAV</sequence>
<dbReference type="InterPro" id="IPR049326">
    <property type="entry name" value="Rhodopsin_dom_fungi"/>
</dbReference>
<comment type="subcellular location">
    <subcellularLocation>
        <location evidence="1">Membrane</location>
        <topology evidence="1">Multi-pass membrane protein</topology>
    </subcellularLocation>
</comment>
<dbReference type="GeneID" id="63836926"/>
<comment type="caution">
    <text evidence="8">The sequence shown here is derived from an EMBL/GenBank/DDBJ whole genome shotgun (WGS) entry which is preliminary data.</text>
</comment>
<keyword evidence="9" id="KW-1185">Reference proteome</keyword>
<reference evidence="8" key="1">
    <citation type="journal article" date="2020" name="Phytopathology">
        <title>Genome sequence of the chestnut blight fungus Cryphonectria parasitica EP155: A fundamental resource for an archetypical invasive plant pathogen.</title>
        <authorList>
            <person name="Crouch J.A."/>
            <person name="Dawe A."/>
            <person name="Aerts A."/>
            <person name="Barry K."/>
            <person name="Churchill A.C.L."/>
            <person name="Grimwood J."/>
            <person name="Hillman B."/>
            <person name="Milgroom M.G."/>
            <person name="Pangilinan J."/>
            <person name="Smith M."/>
            <person name="Salamov A."/>
            <person name="Schmutz J."/>
            <person name="Yadav J."/>
            <person name="Grigoriev I.V."/>
            <person name="Nuss D."/>
        </authorList>
    </citation>
    <scope>NUCLEOTIDE SEQUENCE</scope>
    <source>
        <strain evidence="8">EP155</strain>
    </source>
</reference>
<proteinExistence type="inferred from homology"/>
<dbReference type="AlphaFoldDB" id="A0A9P4XY82"/>
<keyword evidence="4 6" id="KW-0472">Membrane</keyword>
<feature type="transmembrane region" description="Helical" evidence="6">
    <location>
        <begin position="249"/>
        <end position="269"/>
    </location>
</feature>
<evidence type="ECO:0000313" key="8">
    <source>
        <dbReference type="EMBL" id="KAF3762720.1"/>
    </source>
</evidence>
<feature type="transmembrane region" description="Helical" evidence="6">
    <location>
        <begin position="130"/>
        <end position="152"/>
    </location>
</feature>
<evidence type="ECO:0000256" key="4">
    <source>
        <dbReference type="ARBA" id="ARBA00023136"/>
    </source>
</evidence>
<feature type="transmembrane region" description="Helical" evidence="6">
    <location>
        <begin position="184"/>
        <end position="201"/>
    </location>
</feature>
<dbReference type="OrthoDB" id="5329176at2759"/>
<keyword evidence="3 6" id="KW-1133">Transmembrane helix</keyword>
<evidence type="ECO:0000256" key="5">
    <source>
        <dbReference type="ARBA" id="ARBA00038359"/>
    </source>
</evidence>
<dbReference type="PANTHER" id="PTHR33048">
    <property type="entry name" value="PTH11-LIKE INTEGRAL MEMBRANE PROTEIN (AFU_ORTHOLOGUE AFUA_5G11245)"/>
    <property type="match status" value="1"/>
</dbReference>
<feature type="transmembrane region" description="Helical" evidence="6">
    <location>
        <begin position="12"/>
        <end position="36"/>
    </location>
</feature>
<evidence type="ECO:0000259" key="7">
    <source>
        <dbReference type="Pfam" id="PF20684"/>
    </source>
</evidence>
<evidence type="ECO:0000256" key="1">
    <source>
        <dbReference type="ARBA" id="ARBA00004141"/>
    </source>
</evidence>
<dbReference type="EMBL" id="MU032350">
    <property type="protein sequence ID" value="KAF3762720.1"/>
    <property type="molecule type" value="Genomic_DNA"/>
</dbReference>
<dbReference type="Proteomes" id="UP000803844">
    <property type="component" value="Unassembled WGS sequence"/>
</dbReference>
<protein>
    <recommendedName>
        <fullName evidence="7">Rhodopsin domain-containing protein</fullName>
    </recommendedName>
</protein>
<dbReference type="InterPro" id="IPR052337">
    <property type="entry name" value="SAT4-like"/>
</dbReference>
<evidence type="ECO:0000313" key="9">
    <source>
        <dbReference type="Proteomes" id="UP000803844"/>
    </source>
</evidence>
<gene>
    <name evidence="8" type="ORF">M406DRAFT_323664</name>
</gene>
<comment type="similarity">
    <text evidence="5">Belongs to the SAT4 family.</text>
</comment>
<evidence type="ECO:0000256" key="3">
    <source>
        <dbReference type="ARBA" id="ARBA00022989"/>
    </source>
</evidence>
<evidence type="ECO:0000256" key="2">
    <source>
        <dbReference type="ARBA" id="ARBA00022692"/>
    </source>
</evidence>
<keyword evidence="2 6" id="KW-0812">Transmembrane</keyword>
<name>A0A9P4XY82_CRYP1</name>
<feature type="transmembrane region" description="Helical" evidence="6">
    <location>
        <begin position="92"/>
        <end position="118"/>
    </location>
</feature>
<feature type="domain" description="Rhodopsin" evidence="7">
    <location>
        <begin position="32"/>
        <end position="274"/>
    </location>
</feature>
<dbReference type="Pfam" id="PF20684">
    <property type="entry name" value="Fung_rhodopsin"/>
    <property type="match status" value="1"/>
</dbReference>
<dbReference type="PANTHER" id="PTHR33048:SF47">
    <property type="entry name" value="INTEGRAL MEMBRANE PROTEIN-RELATED"/>
    <property type="match status" value="1"/>
</dbReference>
<dbReference type="RefSeq" id="XP_040773699.1">
    <property type="nucleotide sequence ID" value="XM_040919797.1"/>
</dbReference>
<dbReference type="GO" id="GO:0016020">
    <property type="term" value="C:membrane"/>
    <property type="evidence" value="ECO:0007669"/>
    <property type="project" value="UniProtKB-SubCell"/>
</dbReference>
<organism evidence="8 9">
    <name type="scientific">Cryphonectria parasitica (strain ATCC 38755 / EP155)</name>
    <dbReference type="NCBI Taxonomy" id="660469"/>
    <lineage>
        <taxon>Eukaryota</taxon>
        <taxon>Fungi</taxon>
        <taxon>Dikarya</taxon>
        <taxon>Ascomycota</taxon>
        <taxon>Pezizomycotina</taxon>
        <taxon>Sordariomycetes</taxon>
        <taxon>Sordariomycetidae</taxon>
        <taxon>Diaporthales</taxon>
        <taxon>Cryphonectriaceae</taxon>
        <taxon>Cryphonectria-Endothia species complex</taxon>
        <taxon>Cryphonectria</taxon>
    </lineage>
</organism>
<accession>A0A9P4XY82</accession>